<dbReference type="SMART" id="SM01321">
    <property type="entry name" value="Y1_Tnp"/>
    <property type="match status" value="1"/>
</dbReference>
<dbReference type="InterPro" id="IPR036515">
    <property type="entry name" value="Transposase_17_sf"/>
</dbReference>
<organism evidence="2 3">
    <name type="scientific">Candidatus Kaiserbacteria bacterium RIFCSPHIGHO2_02_FULL_54_22</name>
    <dbReference type="NCBI Taxonomy" id="1798495"/>
    <lineage>
        <taxon>Bacteria</taxon>
        <taxon>Candidatus Kaiseribacteriota</taxon>
    </lineage>
</organism>
<reference evidence="2 3" key="1">
    <citation type="journal article" date="2016" name="Nat. Commun.">
        <title>Thousands of microbial genomes shed light on interconnected biogeochemical processes in an aquifer system.</title>
        <authorList>
            <person name="Anantharaman K."/>
            <person name="Brown C.T."/>
            <person name="Hug L.A."/>
            <person name="Sharon I."/>
            <person name="Castelle C.J."/>
            <person name="Probst A.J."/>
            <person name="Thomas B.C."/>
            <person name="Singh A."/>
            <person name="Wilkins M.J."/>
            <person name="Karaoz U."/>
            <person name="Brodie E.L."/>
            <person name="Williams K.H."/>
            <person name="Hubbard S.S."/>
            <person name="Banfield J.F."/>
        </authorList>
    </citation>
    <scope>NUCLEOTIDE SEQUENCE [LARGE SCALE GENOMIC DNA]</scope>
</reference>
<dbReference type="PANTHER" id="PTHR34322:SF2">
    <property type="entry name" value="TRANSPOSASE IS200-LIKE DOMAIN-CONTAINING PROTEIN"/>
    <property type="match status" value="1"/>
</dbReference>
<dbReference type="GO" id="GO:0004803">
    <property type="term" value="F:transposase activity"/>
    <property type="evidence" value="ECO:0007669"/>
    <property type="project" value="InterPro"/>
</dbReference>
<gene>
    <name evidence="2" type="ORF">A3C19_03320</name>
</gene>
<dbReference type="PANTHER" id="PTHR34322">
    <property type="entry name" value="TRANSPOSASE, Y1_TNP DOMAIN-CONTAINING"/>
    <property type="match status" value="1"/>
</dbReference>
<proteinExistence type="predicted"/>
<dbReference type="SUPFAM" id="SSF143422">
    <property type="entry name" value="Transposase IS200-like"/>
    <property type="match status" value="1"/>
</dbReference>
<accession>A0A1F6DMT2</accession>
<dbReference type="EMBL" id="MFLI01000004">
    <property type="protein sequence ID" value="OGG62706.1"/>
    <property type="molecule type" value="Genomic_DNA"/>
</dbReference>
<evidence type="ECO:0000313" key="2">
    <source>
        <dbReference type="EMBL" id="OGG62706.1"/>
    </source>
</evidence>
<dbReference type="GO" id="GO:0006313">
    <property type="term" value="P:DNA transposition"/>
    <property type="evidence" value="ECO:0007669"/>
    <property type="project" value="InterPro"/>
</dbReference>
<sequence length="218" mass="25853">MSRTFSFIPGEFYHVYNRGTDKRKIFMSLSERDRFLALLYLANQDDPVDLKLQGSTLLEIEERTGEPIVEIVAYCLMPNHFHLLLREHEEDGISKFMQKLTTGYTMYFNKRHERNGSLFQGRFKATHAANDRYLRYLISYIHLNPIKLIEPKWKEVGIINKVRAERFLETFVYSSYLDYLGKKRMEEMLLAHEALPEYFSSGADFKTFVTEWLTYATE</sequence>
<dbReference type="AlphaFoldDB" id="A0A1F6DMT2"/>
<evidence type="ECO:0000259" key="1">
    <source>
        <dbReference type="SMART" id="SM01321"/>
    </source>
</evidence>
<dbReference type="GO" id="GO:0003677">
    <property type="term" value="F:DNA binding"/>
    <property type="evidence" value="ECO:0007669"/>
    <property type="project" value="InterPro"/>
</dbReference>
<dbReference type="InterPro" id="IPR002686">
    <property type="entry name" value="Transposase_17"/>
</dbReference>
<dbReference type="Pfam" id="PF01797">
    <property type="entry name" value="Y1_Tnp"/>
    <property type="match status" value="1"/>
</dbReference>
<dbReference type="Proteomes" id="UP000178532">
    <property type="component" value="Unassembled WGS sequence"/>
</dbReference>
<comment type="caution">
    <text evidence="2">The sequence shown here is derived from an EMBL/GenBank/DDBJ whole genome shotgun (WGS) entry which is preliminary data.</text>
</comment>
<name>A0A1F6DMT2_9BACT</name>
<evidence type="ECO:0000313" key="3">
    <source>
        <dbReference type="Proteomes" id="UP000178532"/>
    </source>
</evidence>
<protein>
    <recommendedName>
        <fullName evidence="1">Transposase IS200-like domain-containing protein</fullName>
    </recommendedName>
</protein>
<feature type="domain" description="Transposase IS200-like" evidence="1">
    <location>
        <begin position="8"/>
        <end position="144"/>
    </location>
</feature>
<dbReference type="Gene3D" id="3.30.70.1290">
    <property type="entry name" value="Transposase IS200-like"/>
    <property type="match status" value="1"/>
</dbReference>